<evidence type="ECO:0000313" key="5">
    <source>
        <dbReference type="Proteomes" id="UP000053615"/>
    </source>
</evidence>
<organism evidence="4 5">
    <name type="scientific">Colius striatus</name>
    <name type="common">Speckled mousebird</name>
    <dbReference type="NCBI Taxonomy" id="57412"/>
    <lineage>
        <taxon>Eukaryota</taxon>
        <taxon>Metazoa</taxon>
        <taxon>Chordata</taxon>
        <taxon>Craniata</taxon>
        <taxon>Vertebrata</taxon>
        <taxon>Euteleostomi</taxon>
        <taxon>Archelosauria</taxon>
        <taxon>Archosauria</taxon>
        <taxon>Dinosauria</taxon>
        <taxon>Saurischia</taxon>
        <taxon>Theropoda</taxon>
        <taxon>Coelurosauria</taxon>
        <taxon>Aves</taxon>
        <taxon>Neognathae</taxon>
        <taxon>Neoaves</taxon>
        <taxon>Telluraves</taxon>
        <taxon>Coraciimorphae</taxon>
        <taxon>Coliiformes</taxon>
        <taxon>Coliidae</taxon>
        <taxon>Colius</taxon>
    </lineage>
</organism>
<dbReference type="PANTHER" id="PTHR21683">
    <property type="entry name" value="COILED-COIL DOMAIN-CONTAINING PROTEIN 42 LIKE-2-LIKE-RELATED"/>
    <property type="match status" value="1"/>
</dbReference>
<evidence type="ECO:0000313" key="4">
    <source>
        <dbReference type="EMBL" id="KFP31659.1"/>
    </source>
</evidence>
<feature type="non-terminal residue" evidence="4">
    <location>
        <position position="1"/>
    </location>
</feature>
<dbReference type="PANTHER" id="PTHR21683:SF8">
    <property type="entry name" value="COILED-COIL DOMAIN-CONTAINING PROTEIN 42"/>
    <property type="match status" value="1"/>
</dbReference>
<feature type="non-terminal residue" evidence="4">
    <location>
        <position position="205"/>
    </location>
</feature>
<sequence>EDESTSQFRCLPYKRRQARLMQNAMEQKEEAFKEKMKVLTSRWKDLVTEQDQLKANMEKSERTLKENDKIQTQALQKATKKRERRMQKERELLRAKKELEALKEERQKLSKKVQKYSIFKEYLEKVVKNSQFKDIQEAIEHCEMLVETHQNLLQSQQALREMSEHTKLHLDQYKAEKEAEILQHEKELAQLQLRFDQAQRDALLW</sequence>
<dbReference type="EMBL" id="KK543686">
    <property type="protein sequence ID" value="KFP31659.1"/>
    <property type="molecule type" value="Genomic_DNA"/>
</dbReference>
<keyword evidence="5" id="KW-1185">Reference proteome</keyword>
<dbReference type="AlphaFoldDB" id="A0A091KV93"/>
<dbReference type="Pfam" id="PF13863">
    <property type="entry name" value="DUF4200"/>
    <property type="match status" value="1"/>
</dbReference>
<protein>
    <submittedName>
        <fullName evidence="4">Coiled-coil domain-containing protein 42A</fullName>
    </submittedName>
</protein>
<dbReference type="GO" id="GO:0007286">
    <property type="term" value="P:spermatid development"/>
    <property type="evidence" value="ECO:0007669"/>
    <property type="project" value="TreeGrafter"/>
</dbReference>
<accession>A0A091KV93</accession>
<dbReference type="InterPro" id="IPR051147">
    <property type="entry name" value="CFAP_domain-containing"/>
</dbReference>
<feature type="coiled-coil region" evidence="2">
    <location>
        <begin position="78"/>
        <end position="119"/>
    </location>
</feature>
<keyword evidence="1 2" id="KW-0175">Coiled coil</keyword>
<name>A0A091KV93_COLST</name>
<reference evidence="4 5" key="1">
    <citation type="submission" date="2014-04" db="EMBL/GenBank/DDBJ databases">
        <title>Genome evolution of avian class.</title>
        <authorList>
            <person name="Zhang G."/>
            <person name="Li C."/>
        </authorList>
    </citation>
    <scope>NUCLEOTIDE SEQUENCE [LARGE SCALE GENOMIC DNA]</scope>
    <source>
        <strain evidence="4">BGI_N325</strain>
    </source>
</reference>
<gene>
    <name evidence="4" type="ORF">N325_05375</name>
</gene>
<proteinExistence type="predicted"/>
<evidence type="ECO:0000259" key="3">
    <source>
        <dbReference type="Pfam" id="PF13863"/>
    </source>
</evidence>
<evidence type="ECO:0000256" key="1">
    <source>
        <dbReference type="ARBA" id="ARBA00023054"/>
    </source>
</evidence>
<feature type="domain" description="DUF4200" evidence="3">
    <location>
        <begin position="14"/>
        <end position="128"/>
    </location>
</feature>
<dbReference type="GO" id="GO:0005856">
    <property type="term" value="C:cytoskeleton"/>
    <property type="evidence" value="ECO:0007669"/>
    <property type="project" value="UniProtKB-ARBA"/>
</dbReference>
<dbReference type="Proteomes" id="UP000053615">
    <property type="component" value="Unassembled WGS sequence"/>
</dbReference>
<dbReference type="InterPro" id="IPR025252">
    <property type="entry name" value="DUF4200"/>
</dbReference>
<evidence type="ECO:0000256" key="2">
    <source>
        <dbReference type="SAM" id="Coils"/>
    </source>
</evidence>
<feature type="coiled-coil region" evidence="2">
    <location>
        <begin position="174"/>
        <end position="201"/>
    </location>
</feature>